<name>A0A0F9IRP3_9ZZZZ</name>
<organism evidence="5">
    <name type="scientific">marine sediment metagenome</name>
    <dbReference type="NCBI Taxonomy" id="412755"/>
    <lineage>
        <taxon>unclassified sequences</taxon>
        <taxon>metagenomes</taxon>
        <taxon>ecological metagenomes</taxon>
    </lineage>
</organism>
<accession>A0A0F9IRP3</accession>
<dbReference type="PANTHER" id="PTHR30258:SF2">
    <property type="entry name" value="COMG OPERON PROTEIN 1"/>
    <property type="match status" value="1"/>
</dbReference>
<dbReference type="GO" id="GO:0005524">
    <property type="term" value="F:ATP binding"/>
    <property type="evidence" value="ECO:0007669"/>
    <property type="project" value="UniProtKB-KW"/>
</dbReference>
<protein>
    <recommendedName>
        <fullName evidence="4">Bacterial type II secretion system protein E domain-containing protein</fullName>
    </recommendedName>
</protein>
<dbReference type="Pfam" id="PF00437">
    <property type="entry name" value="T2SSE"/>
    <property type="match status" value="1"/>
</dbReference>
<dbReference type="Gene3D" id="3.40.50.300">
    <property type="entry name" value="P-loop containing nucleotide triphosphate hydrolases"/>
    <property type="match status" value="1"/>
</dbReference>
<dbReference type="AlphaFoldDB" id="A0A0F9IRP3"/>
<feature type="domain" description="Bacterial type II secretion system protein E" evidence="4">
    <location>
        <begin position="156"/>
        <end position="517"/>
    </location>
</feature>
<feature type="transmembrane region" description="Helical" evidence="3">
    <location>
        <begin position="73"/>
        <end position="92"/>
    </location>
</feature>
<evidence type="ECO:0000313" key="5">
    <source>
        <dbReference type="EMBL" id="KKM60038.1"/>
    </source>
</evidence>
<dbReference type="GO" id="GO:0016887">
    <property type="term" value="F:ATP hydrolysis activity"/>
    <property type="evidence" value="ECO:0007669"/>
    <property type="project" value="TreeGrafter"/>
</dbReference>
<dbReference type="EMBL" id="LAZR01011753">
    <property type="protein sequence ID" value="KKM60038.1"/>
    <property type="molecule type" value="Genomic_DNA"/>
</dbReference>
<dbReference type="Gene3D" id="3.30.450.90">
    <property type="match status" value="1"/>
</dbReference>
<comment type="caution">
    <text evidence="5">The sequence shown here is derived from an EMBL/GenBank/DDBJ whole genome shotgun (WGS) entry which is preliminary data.</text>
</comment>
<reference evidence="5" key="1">
    <citation type="journal article" date="2015" name="Nature">
        <title>Complex archaea that bridge the gap between prokaryotes and eukaryotes.</title>
        <authorList>
            <person name="Spang A."/>
            <person name="Saw J.H."/>
            <person name="Jorgensen S.L."/>
            <person name="Zaremba-Niedzwiedzka K."/>
            <person name="Martijn J."/>
            <person name="Lind A.E."/>
            <person name="van Eijk R."/>
            <person name="Schleper C."/>
            <person name="Guy L."/>
            <person name="Ettema T.J."/>
        </authorList>
    </citation>
    <scope>NUCLEOTIDE SEQUENCE</scope>
</reference>
<keyword evidence="1" id="KW-0547">Nucleotide-binding</keyword>
<dbReference type="PANTHER" id="PTHR30258">
    <property type="entry name" value="TYPE II SECRETION SYSTEM PROTEIN GSPE-RELATED"/>
    <property type="match status" value="1"/>
</dbReference>
<proteinExistence type="predicted"/>
<keyword evidence="2" id="KW-0067">ATP-binding</keyword>
<evidence type="ECO:0000256" key="3">
    <source>
        <dbReference type="SAM" id="Phobius"/>
    </source>
</evidence>
<keyword evidence="3" id="KW-1133">Transmembrane helix</keyword>
<keyword evidence="3" id="KW-0472">Membrane</keyword>
<dbReference type="InterPro" id="IPR001482">
    <property type="entry name" value="T2SS/T4SS_dom"/>
</dbReference>
<evidence type="ECO:0000256" key="1">
    <source>
        <dbReference type="ARBA" id="ARBA00022741"/>
    </source>
</evidence>
<evidence type="ECO:0000259" key="4">
    <source>
        <dbReference type="Pfam" id="PF00437"/>
    </source>
</evidence>
<dbReference type="InterPro" id="IPR027417">
    <property type="entry name" value="P-loop_NTPase"/>
</dbReference>
<gene>
    <name evidence="5" type="ORF">LCGC14_1545870</name>
</gene>
<keyword evidence="3" id="KW-0812">Transmembrane</keyword>
<feature type="transmembrane region" description="Helical" evidence="3">
    <location>
        <begin position="12"/>
        <end position="31"/>
    </location>
</feature>
<dbReference type="SUPFAM" id="SSF52540">
    <property type="entry name" value="P-loop containing nucleoside triphosphate hydrolases"/>
    <property type="match status" value="1"/>
</dbReference>
<evidence type="ECO:0000256" key="2">
    <source>
        <dbReference type="ARBA" id="ARBA00022840"/>
    </source>
</evidence>
<sequence>MSDLCSLTMLAAYFSTFKIIVILLLLFPWLYAATWMNRDTARVHTIGVFWCGIVLGAGAAGVLAALLVPHFAVGLPLYLVLTGGTIGTYVVYRNKRVVPEARVLTVEHIKAVLSRGGAHTVEVVQHLKLYDSDGRAVNPPDEGSPEQRQGYNGAQELLRDVLMLRASEVGLSPTGPQTGVKFVVDGVLQKRPSLDHEQAEMLIDFVKEMAGMNVEDKRRPQTGHISLDMGAVRLDVRVSAAGTTHGQQLQLRVLQEAVQTRLEELGMPESLQTRLVEINAADHGLIIVSGPRRNGATSTLYSLLRQHDAFLKQLVTLESSQGVELENITQNAYADRADLAGKLASVLRLDPNVVMVDKCDTPQAAEQICQGARVKNLLLGCVADNAFQALAKWVKVCGGDRKKALEPLRAVTCQKLLRKICPACREAYRPGKDMLAKLNLPAEKIKEFYRPPTKPLTDEKGKPYTCPTCQGTGYMGRTATFELLELNDEVRDLILSDAPVSQIKAECRKPRCSTCRSRRCGKWSRVSSA</sequence>
<feature type="transmembrane region" description="Helical" evidence="3">
    <location>
        <begin position="43"/>
        <end position="67"/>
    </location>
</feature>
<dbReference type="GO" id="GO:0005886">
    <property type="term" value="C:plasma membrane"/>
    <property type="evidence" value="ECO:0007669"/>
    <property type="project" value="TreeGrafter"/>
</dbReference>